<name>A0A378SJJ9_9MYCO</name>
<sequence>MTSPTPAPTDAALPTRPEDAAAGALFDALAAEHATIYGYGVVSAHSTPELNYLVSAAIAEHRARREAAIALCEQQGVDPAVPEAGYQMPFEVDTPADATNLAVQMEEDAAEAWRAVVEQATDQGVRAFGVTALTECAVTAARWRAVRGDTTVTAAFPGGSE</sequence>
<dbReference type="SUPFAM" id="SSF47240">
    <property type="entry name" value="Ferritin-like"/>
    <property type="match status" value="1"/>
</dbReference>
<feature type="domain" description="DUF4439" evidence="1">
    <location>
        <begin position="24"/>
        <end position="160"/>
    </location>
</feature>
<evidence type="ECO:0000259" key="1">
    <source>
        <dbReference type="Pfam" id="PF14530"/>
    </source>
</evidence>
<dbReference type="EMBL" id="UGQM01000001">
    <property type="protein sequence ID" value="STZ42992.1"/>
    <property type="molecule type" value="Genomic_DNA"/>
</dbReference>
<dbReference type="InterPro" id="IPR009078">
    <property type="entry name" value="Ferritin-like_SF"/>
</dbReference>
<protein>
    <submittedName>
        <fullName evidence="2">Hypothetical alanine rich protein</fullName>
    </submittedName>
</protein>
<gene>
    <name evidence="2" type="ORF">NCTC10742_02208</name>
</gene>
<dbReference type="Proteomes" id="UP000254291">
    <property type="component" value="Unassembled WGS sequence"/>
</dbReference>
<organism evidence="2 3">
    <name type="scientific">Mycolicibacterium gilvum</name>
    <dbReference type="NCBI Taxonomy" id="1804"/>
    <lineage>
        <taxon>Bacteria</taxon>
        <taxon>Bacillati</taxon>
        <taxon>Actinomycetota</taxon>
        <taxon>Actinomycetes</taxon>
        <taxon>Mycobacteriales</taxon>
        <taxon>Mycobacteriaceae</taxon>
        <taxon>Mycolicibacterium</taxon>
    </lineage>
</organism>
<proteinExistence type="predicted"/>
<evidence type="ECO:0000313" key="2">
    <source>
        <dbReference type="EMBL" id="STZ42992.1"/>
    </source>
</evidence>
<dbReference type="Gene3D" id="1.20.1260.10">
    <property type="match status" value="1"/>
</dbReference>
<dbReference type="InterPro" id="IPR029447">
    <property type="entry name" value="DUF4439"/>
</dbReference>
<evidence type="ECO:0000313" key="3">
    <source>
        <dbReference type="Proteomes" id="UP000254291"/>
    </source>
</evidence>
<dbReference type="Pfam" id="PF14530">
    <property type="entry name" value="DUF4439"/>
    <property type="match status" value="1"/>
</dbReference>
<reference evidence="2 3" key="1">
    <citation type="submission" date="2018-06" db="EMBL/GenBank/DDBJ databases">
        <authorList>
            <consortium name="Pathogen Informatics"/>
            <person name="Doyle S."/>
        </authorList>
    </citation>
    <scope>NUCLEOTIDE SEQUENCE [LARGE SCALE GENOMIC DNA]</scope>
    <source>
        <strain evidence="2 3">NCTC10742</strain>
    </source>
</reference>
<dbReference type="CDD" id="cd00657">
    <property type="entry name" value="Ferritin_like"/>
    <property type="match status" value="1"/>
</dbReference>
<dbReference type="RefSeq" id="WP_115327199.1">
    <property type="nucleotide sequence ID" value="NZ_JACKST010000013.1"/>
</dbReference>
<accession>A0A378SJJ9</accession>
<dbReference type="AlphaFoldDB" id="A0A378SJJ9"/>
<dbReference type="InterPro" id="IPR012347">
    <property type="entry name" value="Ferritin-like"/>
</dbReference>